<dbReference type="Proteomes" id="UP001163324">
    <property type="component" value="Chromosome 5"/>
</dbReference>
<comment type="caution">
    <text evidence="1">The sequence shown here is derived from an EMBL/GenBank/DDBJ whole genome shotgun (WGS) entry which is preliminary data.</text>
</comment>
<evidence type="ECO:0000313" key="1">
    <source>
        <dbReference type="EMBL" id="KAI9899424.1"/>
    </source>
</evidence>
<sequence>MVTNSNFFDNAFDTNFALKGGMPASIQPPAMAAQDTPRTVPFDQPSLEPSLHIADFSQTHIPNADQEKSQLGRSESTAFDQNLADPSLASITYGKNTLPSHGSNKVQKRGRKSTARSDSELAAPRQLEDLDQDGLPKDPRRRRVIERNRIAATKCRLRKRDEASALASREQAMEDKNRYLSTCFDSLTAEIYHLKTQLLRHTDCNFKQGDSFSSTYRTPSGSSCCEPPVCSDSPAMETFPIQWTNPFQNPSCLAGRREAMVDLSLGPFQKAGLFPDAMSAASSMPVTPSSVMGGDTYFPAMDVSQQMIDHRHSW</sequence>
<keyword evidence="2" id="KW-1185">Reference proteome</keyword>
<dbReference type="EMBL" id="CM047944">
    <property type="protein sequence ID" value="KAI9899424.1"/>
    <property type="molecule type" value="Genomic_DNA"/>
</dbReference>
<organism evidence="1 2">
    <name type="scientific">Trichothecium roseum</name>
    <dbReference type="NCBI Taxonomy" id="47278"/>
    <lineage>
        <taxon>Eukaryota</taxon>
        <taxon>Fungi</taxon>
        <taxon>Dikarya</taxon>
        <taxon>Ascomycota</taxon>
        <taxon>Pezizomycotina</taxon>
        <taxon>Sordariomycetes</taxon>
        <taxon>Hypocreomycetidae</taxon>
        <taxon>Hypocreales</taxon>
        <taxon>Hypocreales incertae sedis</taxon>
        <taxon>Trichothecium</taxon>
    </lineage>
</organism>
<reference evidence="1" key="1">
    <citation type="submission" date="2022-10" db="EMBL/GenBank/DDBJ databases">
        <title>Complete Genome of Trichothecium roseum strain YXFP-22015, a Plant Pathogen Isolated from Citrus.</title>
        <authorList>
            <person name="Wang Y."/>
            <person name="Zhu L."/>
        </authorList>
    </citation>
    <scope>NUCLEOTIDE SEQUENCE</scope>
    <source>
        <strain evidence="1">YXFP-22015</strain>
    </source>
</reference>
<proteinExistence type="predicted"/>
<gene>
    <name evidence="1" type="ORF">N3K66_005885</name>
</gene>
<protein>
    <submittedName>
        <fullName evidence="1">Uncharacterized protein</fullName>
    </submittedName>
</protein>
<accession>A0ACC0UZ42</accession>
<name>A0ACC0UZ42_9HYPO</name>
<evidence type="ECO:0000313" key="2">
    <source>
        <dbReference type="Proteomes" id="UP001163324"/>
    </source>
</evidence>